<dbReference type="OrthoDB" id="272703at2759"/>
<dbReference type="InterPro" id="IPR026896">
    <property type="entry name" value="CSTF_C"/>
</dbReference>
<comment type="subcellular location">
    <subcellularLocation>
        <location evidence="1">Nucleus</location>
    </subcellularLocation>
</comment>
<dbReference type="Pfam" id="PF14304">
    <property type="entry name" value="CSTF_C"/>
    <property type="match status" value="1"/>
</dbReference>
<dbReference type="Pfam" id="PF14327">
    <property type="entry name" value="CSTF2_hinge"/>
    <property type="match status" value="1"/>
</dbReference>
<dbReference type="Gene3D" id="3.30.70.330">
    <property type="match status" value="1"/>
</dbReference>
<keyword evidence="2" id="KW-0539">Nucleus</keyword>
<evidence type="ECO:0000256" key="2">
    <source>
        <dbReference type="ARBA" id="ARBA00023242"/>
    </source>
</evidence>
<dbReference type="PANTHER" id="PTHR45735">
    <property type="entry name" value="CLEAVAGE STIMULATION FACTOR SUBUNIT 2"/>
    <property type="match status" value="1"/>
</dbReference>
<dbReference type="GO" id="GO:0005847">
    <property type="term" value="C:mRNA cleavage and polyadenylation specificity factor complex"/>
    <property type="evidence" value="ECO:0007669"/>
    <property type="project" value="TreeGrafter"/>
</dbReference>
<dbReference type="GO" id="GO:0003729">
    <property type="term" value="F:mRNA binding"/>
    <property type="evidence" value="ECO:0007669"/>
    <property type="project" value="TreeGrafter"/>
</dbReference>
<dbReference type="Gene3D" id="1.25.40.630">
    <property type="match status" value="1"/>
</dbReference>
<accession>A0A507C4C7</accession>
<evidence type="ECO:0000256" key="3">
    <source>
        <dbReference type="PROSITE-ProRule" id="PRU00176"/>
    </source>
</evidence>
<protein>
    <recommendedName>
        <fullName evidence="4">RRM domain-containing protein</fullName>
    </recommendedName>
</protein>
<dbReference type="InterPro" id="IPR035979">
    <property type="entry name" value="RBD_domain_sf"/>
</dbReference>
<organism evidence="5 6">
    <name type="scientific">Synchytrium microbalum</name>
    <dbReference type="NCBI Taxonomy" id="1806994"/>
    <lineage>
        <taxon>Eukaryota</taxon>
        <taxon>Fungi</taxon>
        <taxon>Fungi incertae sedis</taxon>
        <taxon>Chytridiomycota</taxon>
        <taxon>Chytridiomycota incertae sedis</taxon>
        <taxon>Chytridiomycetes</taxon>
        <taxon>Synchytriales</taxon>
        <taxon>Synchytriaceae</taxon>
        <taxon>Synchytrium</taxon>
    </lineage>
</organism>
<dbReference type="SUPFAM" id="SSF54928">
    <property type="entry name" value="RNA-binding domain, RBD"/>
    <property type="match status" value="1"/>
</dbReference>
<dbReference type="STRING" id="1806994.A0A507C4C7"/>
<keyword evidence="6" id="KW-1185">Reference proteome</keyword>
<name>A0A507C4C7_9FUNG</name>
<dbReference type="PROSITE" id="PS50102">
    <property type="entry name" value="RRM"/>
    <property type="match status" value="1"/>
</dbReference>
<evidence type="ECO:0000313" key="5">
    <source>
        <dbReference type="EMBL" id="TPX32836.1"/>
    </source>
</evidence>
<dbReference type="CDD" id="cd12398">
    <property type="entry name" value="RRM_CSTF2_RNA15_like"/>
    <property type="match status" value="1"/>
</dbReference>
<dbReference type="PANTHER" id="PTHR45735:SF2">
    <property type="entry name" value="CLEAVAGE STIMULATION FACTOR SUBUNIT 2"/>
    <property type="match status" value="1"/>
</dbReference>
<dbReference type="Proteomes" id="UP000319731">
    <property type="component" value="Unassembled WGS sequence"/>
</dbReference>
<evidence type="ECO:0000256" key="1">
    <source>
        <dbReference type="ARBA" id="ARBA00004123"/>
    </source>
</evidence>
<dbReference type="SMART" id="SM00360">
    <property type="entry name" value="RRM"/>
    <property type="match status" value="1"/>
</dbReference>
<dbReference type="AlphaFoldDB" id="A0A507C4C7"/>
<sequence>MYSIDDFTEQQLVDIFKEVGHVVGFRLLFDRDTNKPKGFGFCQYLDSETAASAVRNLNGYEVGGRKLRVDFADSEKEMEVAGAIPMQPIATPPVPQQPSAPAADVIQNLVAQTSPAALVSMLADLKLMVTTRPDDLKKVFTANPQLTYAVFQAMIMMNVVDQTVIGQVLQAQIAQQSQAIAAVNPMVAATVTGYPPALPPQPVAMPLTAPGVAPQPQMDMAAATALAKQQQLLMEILSLREDQIAILPPDERAQVMAIRSQYQQYLPS</sequence>
<dbReference type="GeneID" id="42005369"/>
<feature type="domain" description="RRM" evidence="4">
    <location>
        <begin position="1"/>
        <end position="74"/>
    </location>
</feature>
<evidence type="ECO:0000259" key="4">
    <source>
        <dbReference type="PROSITE" id="PS50102"/>
    </source>
</evidence>
<proteinExistence type="predicted"/>
<reference evidence="5 6" key="1">
    <citation type="journal article" date="2019" name="Sci. Rep.">
        <title>Comparative genomics of chytrid fungi reveal insights into the obligate biotrophic and pathogenic lifestyle of Synchytrium endobioticum.</title>
        <authorList>
            <person name="van de Vossenberg B.T.L.H."/>
            <person name="Warris S."/>
            <person name="Nguyen H.D.T."/>
            <person name="van Gent-Pelzer M.P.E."/>
            <person name="Joly D.L."/>
            <person name="van de Geest H.C."/>
            <person name="Bonants P.J.M."/>
            <person name="Smith D.S."/>
            <person name="Levesque C.A."/>
            <person name="van der Lee T.A.J."/>
        </authorList>
    </citation>
    <scope>NUCLEOTIDE SEQUENCE [LARGE SCALE GENOMIC DNA]</scope>
    <source>
        <strain evidence="5 6">JEL517</strain>
    </source>
</reference>
<gene>
    <name evidence="5" type="ORF">SmJEL517_g04144</name>
</gene>
<dbReference type="Gene3D" id="1.10.20.70">
    <property type="entry name" value="Transcription termination and cleavage factor, C-terminal domain"/>
    <property type="match status" value="1"/>
</dbReference>
<dbReference type="RefSeq" id="XP_031023973.1">
    <property type="nucleotide sequence ID" value="XM_031170072.1"/>
</dbReference>
<dbReference type="InterPro" id="IPR038192">
    <property type="entry name" value="CSTF_C_sf"/>
</dbReference>
<dbReference type="Pfam" id="PF00076">
    <property type="entry name" value="RRM_1"/>
    <property type="match status" value="1"/>
</dbReference>
<dbReference type="InterPro" id="IPR025742">
    <property type="entry name" value="CSTF2_hinge"/>
</dbReference>
<dbReference type="EMBL" id="QEAO01000026">
    <property type="protein sequence ID" value="TPX32836.1"/>
    <property type="molecule type" value="Genomic_DNA"/>
</dbReference>
<dbReference type="InterPro" id="IPR012677">
    <property type="entry name" value="Nucleotide-bd_a/b_plait_sf"/>
</dbReference>
<evidence type="ECO:0000313" key="6">
    <source>
        <dbReference type="Proteomes" id="UP000319731"/>
    </source>
</evidence>
<comment type="caution">
    <text evidence="5">The sequence shown here is derived from an EMBL/GenBank/DDBJ whole genome shotgun (WGS) entry which is preliminary data.</text>
</comment>
<keyword evidence="3" id="KW-0694">RNA-binding</keyword>
<dbReference type="GO" id="GO:0031124">
    <property type="term" value="P:mRNA 3'-end processing"/>
    <property type="evidence" value="ECO:0007669"/>
    <property type="project" value="InterPro"/>
</dbReference>
<dbReference type="InterPro" id="IPR000504">
    <property type="entry name" value="RRM_dom"/>
</dbReference>